<evidence type="ECO:0000256" key="5">
    <source>
        <dbReference type="ARBA" id="ARBA00023136"/>
    </source>
</evidence>
<keyword evidence="7 8" id="KW-0807">Transducer</keyword>
<evidence type="ECO:0000256" key="3">
    <source>
        <dbReference type="ARBA" id="ARBA00022692"/>
    </source>
</evidence>
<dbReference type="AlphaFoldDB" id="T1H7U3"/>
<evidence type="ECO:0000313" key="10">
    <source>
        <dbReference type="Proteomes" id="UP000015103"/>
    </source>
</evidence>
<feature type="transmembrane region" description="Helical" evidence="8">
    <location>
        <begin position="129"/>
        <end position="149"/>
    </location>
</feature>
<dbReference type="EnsemblMetazoa" id="RPRC000073-RA">
    <property type="protein sequence ID" value="RPRC000073-PA"/>
    <property type="gene ID" value="RPRC000073"/>
</dbReference>
<feature type="transmembrane region" description="Helical" evidence="8">
    <location>
        <begin position="259"/>
        <end position="277"/>
    </location>
</feature>
<dbReference type="EMBL" id="ACPB03009692">
    <property type="status" value="NOT_ANNOTATED_CDS"/>
    <property type="molecule type" value="Genomic_DNA"/>
</dbReference>
<dbReference type="GO" id="GO:0007165">
    <property type="term" value="P:signal transduction"/>
    <property type="evidence" value="ECO:0007669"/>
    <property type="project" value="UniProtKB-KW"/>
</dbReference>
<dbReference type="GO" id="GO:0005886">
    <property type="term" value="C:plasma membrane"/>
    <property type="evidence" value="ECO:0007669"/>
    <property type="project" value="UniProtKB-SubCell"/>
</dbReference>
<evidence type="ECO:0000256" key="7">
    <source>
        <dbReference type="ARBA" id="ARBA00023224"/>
    </source>
</evidence>
<keyword evidence="5 8" id="KW-0472">Membrane</keyword>
<comment type="similarity">
    <text evidence="8">Belongs to the insect chemoreceptor superfamily. Gustatory receptor (GR) family.</text>
</comment>
<dbReference type="Proteomes" id="UP000015103">
    <property type="component" value="Unassembled WGS sequence"/>
</dbReference>
<evidence type="ECO:0000256" key="4">
    <source>
        <dbReference type="ARBA" id="ARBA00022989"/>
    </source>
</evidence>
<protein>
    <recommendedName>
        <fullName evidence="8">Gustatory receptor</fullName>
    </recommendedName>
</protein>
<feature type="transmembrane region" description="Helical" evidence="8">
    <location>
        <begin position="76"/>
        <end position="98"/>
    </location>
</feature>
<accession>T1H7U3</accession>
<comment type="function">
    <text evidence="8">Gustatory receptor which mediates acceptance or avoidance behavior, depending on its substrates.</text>
</comment>
<name>T1H7U3_RHOPR</name>
<dbReference type="GO" id="GO:0043025">
    <property type="term" value="C:neuronal cell body"/>
    <property type="evidence" value="ECO:0007669"/>
    <property type="project" value="TreeGrafter"/>
</dbReference>
<keyword evidence="4 8" id="KW-1133">Transmembrane helix</keyword>
<dbReference type="PANTHER" id="PTHR21143">
    <property type="entry name" value="INVERTEBRATE GUSTATORY RECEPTOR"/>
    <property type="match status" value="1"/>
</dbReference>
<evidence type="ECO:0000313" key="9">
    <source>
        <dbReference type="EnsemblMetazoa" id="RPRC000073-PA"/>
    </source>
</evidence>
<dbReference type="Pfam" id="PF08395">
    <property type="entry name" value="7tm_7"/>
    <property type="match status" value="1"/>
</dbReference>
<dbReference type="GO" id="GO:0007635">
    <property type="term" value="P:chemosensory behavior"/>
    <property type="evidence" value="ECO:0007669"/>
    <property type="project" value="TreeGrafter"/>
</dbReference>
<evidence type="ECO:0000256" key="2">
    <source>
        <dbReference type="ARBA" id="ARBA00022475"/>
    </source>
</evidence>
<feature type="transmembrane region" description="Helical" evidence="8">
    <location>
        <begin position="232"/>
        <end position="253"/>
    </location>
</feature>
<dbReference type="HOGENOM" id="CLU_726301_0_0_1"/>
<proteinExistence type="inferred from homology"/>
<reference evidence="9" key="1">
    <citation type="submission" date="2015-05" db="UniProtKB">
        <authorList>
            <consortium name="EnsemblMetazoa"/>
        </authorList>
    </citation>
    <scope>IDENTIFICATION</scope>
</reference>
<feature type="transmembrane region" description="Helical" evidence="8">
    <location>
        <begin position="161"/>
        <end position="185"/>
    </location>
</feature>
<dbReference type="GO" id="GO:0030424">
    <property type="term" value="C:axon"/>
    <property type="evidence" value="ECO:0007669"/>
    <property type="project" value="TreeGrafter"/>
</dbReference>
<keyword evidence="2 8" id="KW-1003">Cell membrane</keyword>
<feature type="transmembrane region" description="Helical" evidence="8">
    <location>
        <begin position="45"/>
        <end position="64"/>
    </location>
</feature>
<dbReference type="InterPro" id="IPR013604">
    <property type="entry name" value="7TM_chemorcpt"/>
</dbReference>
<evidence type="ECO:0000256" key="6">
    <source>
        <dbReference type="ARBA" id="ARBA00023170"/>
    </source>
</evidence>
<dbReference type="RefSeq" id="XP_073970395.1">
    <property type="nucleotide sequence ID" value="XM_074114294.1"/>
</dbReference>
<dbReference type="GeneID" id="141447095"/>
<dbReference type="GO" id="GO:0050909">
    <property type="term" value="P:sensory perception of taste"/>
    <property type="evidence" value="ECO:0007669"/>
    <property type="project" value="InterPro"/>
</dbReference>
<evidence type="ECO:0000256" key="8">
    <source>
        <dbReference type="RuleBase" id="RU363108"/>
    </source>
</evidence>
<keyword evidence="6 8" id="KW-0675">Receptor</keyword>
<organism evidence="9 10">
    <name type="scientific">Rhodnius prolixus</name>
    <name type="common">Triatomid bug</name>
    <dbReference type="NCBI Taxonomy" id="13249"/>
    <lineage>
        <taxon>Eukaryota</taxon>
        <taxon>Metazoa</taxon>
        <taxon>Ecdysozoa</taxon>
        <taxon>Arthropoda</taxon>
        <taxon>Hexapoda</taxon>
        <taxon>Insecta</taxon>
        <taxon>Pterygota</taxon>
        <taxon>Neoptera</taxon>
        <taxon>Paraneoptera</taxon>
        <taxon>Hemiptera</taxon>
        <taxon>Heteroptera</taxon>
        <taxon>Panheteroptera</taxon>
        <taxon>Cimicomorpha</taxon>
        <taxon>Reduviidae</taxon>
        <taxon>Triatominae</taxon>
        <taxon>Rhodnius</taxon>
    </lineage>
</organism>
<comment type="caution">
    <text evidence="8">Lacks conserved residue(s) required for the propagation of feature annotation.</text>
</comment>
<evidence type="ECO:0000256" key="1">
    <source>
        <dbReference type="ARBA" id="ARBA00004651"/>
    </source>
</evidence>
<dbReference type="PANTHER" id="PTHR21143:SF133">
    <property type="entry name" value="GUSTATORY AND PHEROMONE RECEPTOR 32A-RELATED"/>
    <property type="match status" value="1"/>
</dbReference>
<dbReference type="InParanoid" id="T1H7U3"/>
<keyword evidence="3 8" id="KW-0812">Transmembrane</keyword>
<sequence>MKRFCCVQLSGGVDSAFHSASRLSKYLGVFPYELKSRKLKLSKCGLLWSLLLKSIIVTIEILLILDPPSELNKSFIGTFLIWVQLGSLTAGLMINLLWLHNTKEKLEVALSLLNDVHDKLVDSEMNVSLVSPFLSLLMITIIATVGSALNFDYKLNTTILYISYYLTSVMICGVALQLSGTLQFTKHFFKELRLRLPKPSSQTCASVDLLIECHEILITACEAVNQAYAPQLLLIILSSFVLVTGNSYSVLVFKNPSDIVLLISWALLFAHLTWHIISACDATYTEAEEFDKTLYRLILDDNVGIISQNMKVCMHFTNKRTVEFTACGFFSINYTTTSSMVATACTYLVILIQMAGIKENSTQINIR</sequence>
<keyword evidence="10" id="KW-1185">Reference proteome</keyword>
<dbReference type="GO" id="GO:0030425">
    <property type="term" value="C:dendrite"/>
    <property type="evidence" value="ECO:0007669"/>
    <property type="project" value="TreeGrafter"/>
</dbReference>
<dbReference type="VEuPathDB" id="VectorBase:RPRC000073"/>
<dbReference type="GO" id="GO:0008049">
    <property type="term" value="P:male courtship behavior"/>
    <property type="evidence" value="ECO:0007669"/>
    <property type="project" value="TreeGrafter"/>
</dbReference>
<comment type="subcellular location">
    <subcellularLocation>
        <location evidence="1 8">Cell membrane</location>
        <topology evidence="1 8">Multi-pass membrane protein</topology>
    </subcellularLocation>
</comment>